<dbReference type="PRINTS" id="PR00085">
    <property type="entry name" value="THFDHDRGNASE"/>
</dbReference>
<keyword evidence="11 12" id="KW-0511">Multifunctional enzyme</keyword>
<name>A0A3S9SLE0_EIKCO</name>
<comment type="subunit">
    <text evidence="2 12">Homodimer.</text>
</comment>
<dbReference type="SUPFAM" id="SSF53223">
    <property type="entry name" value="Aminoacid dehydrogenase-like, N-terminal domain"/>
    <property type="match status" value="1"/>
</dbReference>
<dbReference type="InterPro" id="IPR046346">
    <property type="entry name" value="Aminoacid_DH-like_N_sf"/>
</dbReference>
<comment type="pathway">
    <text evidence="1 12">One-carbon metabolism; tetrahydrofolate interconversion.</text>
</comment>
<dbReference type="RefSeq" id="WP_126983802.1">
    <property type="nucleotide sequence ID" value="NZ_CP034670.1"/>
</dbReference>
<dbReference type="PANTHER" id="PTHR48099">
    <property type="entry name" value="C-1-TETRAHYDROFOLATE SYNTHASE, CYTOPLASMIC-RELATED"/>
    <property type="match status" value="1"/>
</dbReference>
<keyword evidence="8 12" id="KW-0560">Oxidoreductase</keyword>
<comment type="catalytic activity">
    <reaction evidence="12">
        <text>(6R)-5,10-methenyltetrahydrofolate + H2O = (6R)-10-formyltetrahydrofolate + H(+)</text>
        <dbReference type="Rhea" id="RHEA:23700"/>
        <dbReference type="ChEBI" id="CHEBI:15377"/>
        <dbReference type="ChEBI" id="CHEBI:15378"/>
        <dbReference type="ChEBI" id="CHEBI:57455"/>
        <dbReference type="ChEBI" id="CHEBI:195366"/>
        <dbReference type="EC" id="3.5.4.9"/>
    </reaction>
</comment>
<keyword evidence="9 12" id="KW-0368">Histidine biosynthesis</keyword>
<dbReference type="FunFam" id="3.40.50.10860:FF:000005">
    <property type="entry name" value="C-1-tetrahydrofolate synthase, cytoplasmic, putative"/>
    <property type="match status" value="1"/>
</dbReference>
<evidence type="ECO:0000259" key="14">
    <source>
        <dbReference type="Pfam" id="PF02882"/>
    </source>
</evidence>
<dbReference type="HAMAP" id="MF_01576">
    <property type="entry name" value="THF_DHG_CYH"/>
    <property type="match status" value="1"/>
</dbReference>
<reference evidence="15 16" key="1">
    <citation type="submission" date="2018-12" db="EMBL/GenBank/DDBJ databases">
        <title>Genome sequencing of Eikenella corrodens KCOM 3110 (= JS217).</title>
        <authorList>
            <person name="Koo J.-K."/>
            <person name="Park S.-N."/>
            <person name="Lim Y.K."/>
        </authorList>
    </citation>
    <scope>NUCLEOTIDE SEQUENCE [LARGE SCALE GENOMIC DNA]</scope>
    <source>
        <strain evidence="15 16">KCOM 3110</strain>
    </source>
</reference>
<keyword evidence="7 12" id="KW-0521">NADP</keyword>
<dbReference type="EC" id="1.5.1.5" evidence="12"/>
<gene>
    <name evidence="12 15" type="primary">folD</name>
    <name evidence="15" type="ORF">ELB75_10145</name>
</gene>
<evidence type="ECO:0000256" key="12">
    <source>
        <dbReference type="HAMAP-Rule" id="MF_01576"/>
    </source>
</evidence>
<dbReference type="InterPro" id="IPR020867">
    <property type="entry name" value="THF_DH/CycHdrlase_CS"/>
</dbReference>
<dbReference type="GO" id="GO:0009086">
    <property type="term" value="P:methionine biosynthetic process"/>
    <property type="evidence" value="ECO:0007669"/>
    <property type="project" value="UniProtKB-KW"/>
</dbReference>
<dbReference type="SUPFAM" id="SSF51735">
    <property type="entry name" value="NAD(P)-binding Rossmann-fold domains"/>
    <property type="match status" value="1"/>
</dbReference>
<dbReference type="PANTHER" id="PTHR48099:SF5">
    <property type="entry name" value="C-1-TETRAHYDROFOLATE SYNTHASE, CYTOPLASMIC"/>
    <property type="match status" value="1"/>
</dbReference>
<evidence type="ECO:0000259" key="13">
    <source>
        <dbReference type="Pfam" id="PF00763"/>
    </source>
</evidence>
<evidence type="ECO:0000256" key="9">
    <source>
        <dbReference type="ARBA" id="ARBA00023102"/>
    </source>
</evidence>
<dbReference type="GO" id="GO:0004488">
    <property type="term" value="F:methylenetetrahydrofolate dehydrogenase (NADP+) activity"/>
    <property type="evidence" value="ECO:0007669"/>
    <property type="project" value="UniProtKB-UniRule"/>
</dbReference>
<dbReference type="EC" id="3.5.4.9" evidence="12"/>
<evidence type="ECO:0000256" key="2">
    <source>
        <dbReference type="ARBA" id="ARBA00011738"/>
    </source>
</evidence>
<evidence type="ECO:0000256" key="8">
    <source>
        <dbReference type="ARBA" id="ARBA00023002"/>
    </source>
</evidence>
<evidence type="ECO:0000313" key="15">
    <source>
        <dbReference type="EMBL" id="AZR60337.1"/>
    </source>
</evidence>
<comment type="function">
    <text evidence="12">Catalyzes the oxidation of 5,10-methylenetetrahydrofolate to 5,10-methenyltetrahydrofolate and then the hydrolysis of 5,10-methenyltetrahydrofolate to 10-formyltetrahydrofolate.</text>
</comment>
<dbReference type="InterPro" id="IPR020630">
    <property type="entry name" value="THF_DH/CycHdrlase_cat_dom"/>
</dbReference>
<dbReference type="InterPro" id="IPR036291">
    <property type="entry name" value="NAD(P)-bd_dom_sf"/>
</dbReference>
<dbReference type="InterPro" id="IPR020631">
    <property type="entry name" value="THF_DH/CycHdrlase_NAD-bd_dom"/>
</dbReference>
<dbReference type="Pfam" id="PF00763">
    <property type="entry name" value="THF_DHG_CYH"/>
    <property type="match status" value="1"/>
</dbReference>
<evidence type="ECO:0000256" key="3">
    <source>
        <dbReference type="ARBA" id="ARBA00022563"/>
    </source>
</evidence>
<comment type="similarity">
    <text evidence="12">Belongs to the tetrahydrofolate dehydrogenase/cyclohydrolase family.</text>
</comment>
<dbReference type="AlphaFoldDB" id="A0A3S9SLE0"/>
<comment type="caution">
    <text evidence="12">Lacks conserved residue(s) required for the propagation of feature annotation.</text>
</comment>
<comment type="catalytic activity">
    <reaction evidence="12">
        <text>(6R)-5,10-methylene-5,6,7,8-tetrahydrofolate + NADP(+) = (6R)-5,10-methenyltetrahydrofolate + NADPH</text>
        <dbReference type="Rhea" id="RHEA:22812"/>
        <dbReference type="ChEBI" id="CHEBI:15636"/>
        <dbReference type="ChEBI" id="CHEBI:57455"/>
        <dbReference type="ChEBI" id="CHEBI:57783"/>
        <dbReference type="ChEBI" id="CHEBI:58349"/>
        <dbReference type="EC" id="1.5.1.5"/>
    </reaction>
</comment>
<keyword evidence="6 12" id="KW-0378">Hydrolase</keyword>
<evidence type="ECO:0000256" key="7">
    <source>
        <dbReference type="ARBA" id="ARBA00022857"/>
    </source>
</evidence>
<evidence type="ECO:0000313" key="16">
    <source>
        <dbReference type="Proteomes" id="UP000282435"/>
    </source>
</evidence>
<dbReference type="NCBIfam" id="NF008058">
    <property type="entry name" value="PRK10792.1"/>
    <property type="match status" value="1"/>
</dbReference>
<feature type="binding site" evidence="12">
    <location>
        <begin position="166"/>
        <end position="168"/>
    </location>
    <ligand>
        <name>NADP(+)</name>
        <dbReference type="ChEBI" id="CHEBI:58349"/>
    </ligand>
</feature>
<evidence type="ECO:0000256" key="4">
    <source>
        <dbReference type="ARBA" id="ARBA00022605"/>
    </source>
</evidence>
<keyword evidence="10 12" id="KW-0486">Methionine biosynthesis</keyword>
<dbReference type="OrthoDB" id="9803580at2"/>
<dbReference type="FunFam" id="3.40.50.720:FF:000006">
    <property type="entry name" value="Bifunctional protein FolD"/>
    <property type="match status" value="1"/>
</dbReference>
<dbReference type="NCBIfam" id="NF010783">
    <property type="entry name" value="PRK14186.1"/>
    <property type="match status" value="1"/>
</dbReference>
<dbReference type="UniPathway" id="UPA00193"/>
<feature type="domain" description="Tetrahydrofolate dehydrogenase/cyclohydrolase catalytic" evidence="13">
    <location>
        <begin position="6"/>
        <end position="121"/>
    </location>
</feature>
<dbReference type="PROSITE" id="PS00767">
    <property type="entry name" value="THF_DHG_CYH_2"/>
    <property type="match status" value="1"/>
</dbReference>
<dbReference type="GO" id="GO:0000105">
    <property type="term" value="P:L-histidine biosynthetic process"/>
    <property type="evidence" value="ECO:0007669"/>
    <property type="project" value="UniProtKB-KW"/>
</dbReference>
<evidence type="ECO:0000256" key="11">
    <source>
        <dbReference type="ARBA" id="ARBA00023268"/>
    </source>
</evidence>
<dbReference type="GO" id="GO:0035999">
    <property type="term" value="P:tetrahydrofolate interconversion"/>
    <property type="evidence" value="ECO:0007669"/>
    <property type="project" value="UniProtKB-UniRule"/>
</dbReference>
<evidence type="ECO:0000256" key="6">
    <source>
        <dbReference type="ARBA" id="ARBA00022801"/>
    </source>
</evidence>
<protein>
    <recommendedName>
        <fullName evidence="12">Bifunctional protein FolD</fullName>
    </recommendedName>
    <domain>
        <recommendedName>
            <fullName evidence="12">Methylenetetrahydrofolate dehydrogenase</fullName>
            <ecNumber evidence="12">1.5.1.5</ecNumber>
        </recommendedName>
    </domain>
    <domain>
        <recommendedName>
            <fullName evidence="12">Methenyltetrahydrofolate cyclohydrolase</fullName>
            <ecNumber evidence="12">3.5.4.9</ecNumber>
        </recommendedName>
    </domain>
</protein>
<proteinExistence type="inferred from homology"/>
<dbReference type="Pfam" id="PF02882">
    <property type="entry name" value="THF_DHG_CYH_C"/>
    <property type="match status" value="1"/>
</dbReference>
<dbReference type="CDD" id="cd01080">
    <property type="entry name" value="NAD_bind_m-THF_DH_Cyclohyd"/>
    <property type="match status" value="1"/>
</dbReference>
<keyword evidence="5 12" id="KW-0658">Purine biosynthesis</keyword>
<dbReference type="GO" id="GO:0005829">
    <property type="term" value="C:cytosol"/>
    <property type="evidence" value="ECO:0007669"/>
    <property type="project" value="TreeGrafter"/>
</dbReference>
<organism evidence="15 16">
    <name type="scientific">Eikenella corrodens</name>
    <dbReference type="NCBI Taxonomy" id="539"/>
    <lineage>
        <taxon>Bacteria</taxon>
        <taxon>Pseudomonadati</taxon>
        <taxon>Pseudomonadota</taxon>
        <taxon>Betaproteobacteria</taxon>
        <taxon>Neisseriales</taxon>
        <taxon>Neisseriaceae</taxon>
        <taxon>Eikenella</taxon>
    </lineage>
</organism>
<keyword evidence="4 12" id="KW-0028">Amino-acid biosynthesis</keyword>
<feature type="domain" description="Tetrahydrofolate dehydrogenase/cyclohydrolase NAD(P)-binding" evidence="14">
    <location>
        <begin position="140"/>
        <end position="280"/>
    </location>
</feature>
<sequence length="287" mass="30679">MTAQILDGKAVANERLLKLADKVVERRKQGLRPPCLAVLLVGSDPASVVYVNNKKIACEKANFDSRSYELPASTSEEELLQLIDELNAAPDVDGILVQLPLPAHINSQSVIERIQPNKDVDGFHPYNVGRLVVKMPLMRPCTPKGVMTLLETYGVELRGKKAVIVGASNIVGRPQALEMLLAGATVTICHRFTASLEDEVSEADVVVVGVGKPKLIQGSWIKPGAVVVDVGINRLADGTLCGDVDFEAAKERASMITPVPGGVGPMTIATLLENTFYAATLHDQPAA</sequence>
<dbReference type="InterPro" id="IPR000672">
    <property type="entry name" value="THF_DH/CycHdrlase"/>
</dbReference>
<evidence type="ECO:0000256" key="5">
    <source>
        <dbReference type="ARBA" id="ARBA00022755"/>
    </source>
</evidence>
<keyword evidence="3 12" id="KW-0554">One-carbon metabolism</keyword>
<dbReference type="EMBL" id="CP034670">
    <property type="protein sequence ID" value="AZR60337.1"/>
    <property type="molecule type" value="Genomic_DNA"/>
</dbReference>
<dbReference type="GO" id="GO:0004477">
    <property type="term" value="F:methenyltetrahydrofolate cyclohydrolase activity"/>
    <property type="evidence" value="ECO:0007669"/>
    <property type="project" value="UniProtKB-UniRule"/>
</dbReference>
<dbReference type="Gene3D" id="3.40.50.720">
    <property type="entry name" value="NAD(P)-binding Rossmann-like Domain"/>
    <property type="match status" value="1"/>
</dbReference>
<dbReference type="GO" id="GO:0006164">
    <property type="term" value="P:purine nucleotide biosynthetic process"/>
    <property type="evidence" value="ECO:0007669"/>
    <property type="project" value="UniProtKB-KW"/>
</dbReference>
<feature type="binding site" evidence="12">
    <location>
        <position position="232"/>
    </location>
    <ligand>
        <name>NADP(+)</name>
        <dbReference type="ChEBI" id="CHEBI:58349"/>
    </ligand>
</feature>
<dbReference type="Proteomes" id="UP000282435">
    <property type="component" value="Chromosome"/>
</dbReference>
<evidence type="ECO:0000256" key="1">
    <source>
        <dbReference type="ARBA" id="ARBA00004777"/>
    </source>
</evidence>
<accession>A0A3S9SLE0</accession>
<dbReference type="Gene3D" id="3.40.50.10860">
    <property type="entry name" value="Leucine Dehydrogenase, chain A, domain 1"/>
    <property type="match status" value="1"/>
</dbReference>
<evidence type="ECO:0000256" key="10">
    <source>
        <dbReference type="ARBA" id="ARBA00023167"/>
    </source>
</evidence>